<gene>
    <name evidence="4 6" type="primary">citD</name>
    <name evidence="6" type="ORF">KCG48_14165</name>
</gene>
<keyword evidence="3 4" id="KW-0597">Phosphoprotein</keyword>
<proteinExistence type="inferred from homology"/>
<keyword evidence="7" id="KW-1185">Reference proteome</keyword>
<dbReference type="GO" id="GO:0005737">
    <property type="term" value="C:cytoplasm"/>
    <property type="evidence" value="ECO:0007669"/>
    <property type="project" value="UniProtKB-SubCell"/>
</dbReference>
<evidence type="ECO:0000313" key="7">
    <source>
        <dbReference type="Proteomes" id="UP000675379"/>
    </source>
</evidence>
<dbReference type="RefSeq" id="WP_211802844.1">
    <property type="nucleotide sequence ID" value="NZ_JAGSCS010000037.1"/>
</dbReference>
<evidence type="ECO:0000313" key="6">
    <source>
        <dbReference type="EMBL" id="MBR0577453.1"/>
    </source>
</evidence>
<reference evidence="6" key="1">
    <citation type="submission" date="2021-04" db="EMBL/GenBank/DDBJ databases">
        <title>Proteiniclasticum sedimins sp. nov., an obligate anaerobic bacterium isolated from anaerobic sludge.</title>
        <authorList>
            <person name="Liu J."/>
        </authorList>
    </citation>
    <scope>NUCLEOTIDE SEQUENCE</scope>
    <source>
        <strain evidence="6">BAD-10</strain>
    </source>
</reference>
<sequence length="108" mass="11807">MKLQKFVIEKQAVAGTLESSDLQIIIDKNDGNGIEIELKSSVENQFGRRIREVLNSTLTNLGVEDAKLTVVDKGALDCTIIARTVAAVHRAANATDKIDWEGLEAWNA</sequence>
<dbReference type="GO" id="GO:0016829">
    <property type="term" value="F:lyase activity"/>
    <property type="evidence" value="ECO:0007669"/>
    <property type="project" value="UniProtKB-KW"/>
</dbReference>
<organism evidence="6 7">
    <name type="scientific">Proteiniclasticum sediminis</name>
    <dbReference type="NCBI Taxonomy" id="2804028"/>
    <lineage>
        <taxon>Bacteria</taxon>
        <taxon>Bacillati</taxon>
        <taxon>Bacillota</taxon>
        <taxon>Clostridia</taxon>
        <taxon>Eubacteriales</taxon>
        <taxon>Clostridiaceae</taxon>
        <taxon>Proteiniclasticum</taxon>
    </lineage>
</organism>
<dbReference type="EMBL" id="JAGSCS010000037">
    <property type="protein sequence ID" value="MBR0577453.1"/>
    <property type="molecule type" value="Genomic_DNA"/>
</dbReference>
<comment type="caution">
    <text evidence="6">The sequence shown here is derived from an EMBL/GenBank/DDBJ whole genome shotgun (WGS) entry which is preliminary data.</text>
</comment>
<comment type="function">
    <text evidence="4">Covalent carrier of the coenzyme of citrate lyase.</text>
</comment>
<comment type="subunit">
    <text evidence="4">Oligomer with a subunit composition of (alpha,beta,gamma)6.</text>
</comment>
<name>A0A941HS93_9CLOT</name>
<dbReference type="HAMAP" id="MF_00805">
    <property type="entry name" value="CitD"/>
    <property type="match status" value="1"/>
</dbReference>
<accession>A0A941HS93</accession>
<dbReference type="NCBIfam" id="TIGR01608">
    <property type="entry name" value="citD"/>
    <property type="match status" value="1"/>
</dbReference>
<keyword evidence="6" id="KW-0456">Lyase</keyword>
<evidence type="ECO:0000256" key="3">
    <source>
        <dbReference type="ARBA" id="ARBA00022553"/>
    </source>
</evidence>
<protein>
    <recommendedName>
        <fullName evidence="4">Citrate lyase acyl carrier protein</fullName>
    </recommendedName>
    <alternativeName>
        <fullName evidence="4">Citrate lyase gamma chain</fullName>
    </alternativeName>
</protein>
<comment type="subcellular location">
    <subcellularLocation>
        <location evidence="1 4">Cytoplasm</location>
    </subcellularLocation>
</comment>
<evidence type="ECO:0000256" key="5">
    <source>
        <dbReference type="PIRSR" id="PIRSR002736-50"/>
    </source>
</evidence>
<dbReference type="AlphaFoldDB" id="A0A941HS93"/>
<dbReference type="InterPro" id="IPR023439">
    <property type="entry name" value="Mal_deCO2ase/Cit_lyase_ACP"/>
</dbReference>
<evidence type="ECO:0000256" key="4">
    <source>
        <dbReference type="HAMAP-Rule" id="MF_00805"/>
    </source>
</evidence>
<dbReference type="Proteomes" id="UP000675379">
    <property type="component" value="Unassembled WGS sequence"/>
</dbReference>
<dbReference type="InterPro" id="IPR006495">
    <property type="entry name" value="CitD"/>
</dbReference>
<evidence type="ECO:0000256" key="1">
    <source>
        <dbReference type="ARBA" id="ARBA00004496"/>
    </source>
</evidence>
<comment type="similarity">
    <text evidence="4">Belongs to the CitD family.</text>
</comment>
<dbReference type="NCBIfam" id="NF009726">
    <property type="entry name" value="PRK13253.1"/>
    <property type="match status" value="1"/>
</dbReference>
<evidence type="ECO:0000256" key="2">
    <source>
        <dbReference type="ARBA" id="ARBA00022490"/>
    </source>
</evidence>
<keyword evidence="2 4" id="KW-0963">Cytoplasm</keyword>
<feature type="modified residue" description="O-(phosphoribosyl dephospho-coenzyme A)serine" evidence="4 5">
    <location>
        <position position="19"/>
    </location>
</feature>
<dbReference type="Pfam" id="PF06857">
    <property type="entry name" value="ACP"/>
    <property type="match status" value="1"/>
</dbReference>
<dbReference type="PIRSF" id="PIRSF002736">
    <property type="entry name" value="Citrt_lyas_gamma"/>
    <property type="match status" value="1"/>
</dbReference>